<reference evidence="2" key="2">
    <citation type="submission" date="2014-03" db="EMBL/GenBank/DDBJ databases">
        <title>The Genome Annotation of Fusarium oxysporum Cotton.</title>
        <authorList>
            <consortium name="The Broad Institute Genomics Platform"/>
            <person name="Ma L.-J."/>
            <person name="Corby-Kistler H."/>
            <person name="Broz K."/>
            <person name="Gale L.R."/>
            <person name="Jonkers W."/>
            <person name="O'Donnell K."/>
            <person name="Ploetz R."/>
            <person name="Steinberg C."/>
            <person name="Schwartz D.C."/>
            <person name="VanEtten H."/>
            <person name="Zhou S."/>
            <person name="Young S.K."/>
            <person name="Zeng Q."/>
            <person name="Gargeya S."/>
            <person name="Fitzgerald M."/>
            <person name="Abouelleil A."/>
            <person name="Alvarado L."/>
            <person name="Chapman S.B."/>
            <person name="Gainer-Dewar J."/>
            <person name="Goldberg J."/>
            <person name="Griggs A."/>
            <person name="Gujja S."/>
            <person name="Hansen M."/>
            <person name="Howarth C."/>
            <person name="Imamovic A."/>
            <person name="Ireland A."/>
            <person name="Larimer J."/>
            <person name="McCowan C."/>
            <person name="Murphy C."/>
            <person name="Pearson M."/>
            <person name="Poon T.W."/>
            <person name="Priest M."/>
            <person name="Roberts A."/>
            <person name="Saif S."/>
            <person name="Shea T."/>
            <person name="Sykes S."/>
            <person name="Wortman J."/>
            <person name="Nusbaum C."/>
            <person name="Birren B."/>
        </authorList>
    </citation>
    <scope>NUCLEOTIDE SEQUENCE</scope>
    <source>
        <strain evidence="2">25433</strain>
    </source>
</reference>
<accession>X0KUH8</accession>
<evidence type="ECO:0000256" key="1">
    <source>
        <dbReference type="SAM" id="Phobius"/>
    </source>
</evidence>
<sequence>MIRVIFPRSSAWTSLQSRIAAINPATAGMATMTMTMAYIIP</sequence>
<dbReference type="AlphaFoldDB" id="X0KUH8"/>
<keyword evidence="1" id="KW-1133">Transmembrane helix</keyword>
<dbReference type="HOGENOM" id="CLU_3279525_0_0_1"/>
<dbReference type="Proteomes" id="UP000030701">
    <property type="component" value="Unassembled WGS sequence"/>
</dbReference>
<dbReference type="EMBL" id="KK035708">
    <property type="protein sequence ID" value="EXM12306.1"/>
    <property type="molecule type" value="Genomic_DNA"/>
</dbReference>
<proteinExistence type="predicted"/>
<evidence type="ECO:0000313" key="2">
    <source>
        <dbReference type="EMBL" id="EXM12306.1"/>
    </source>
</evidence>
<keyword evidence="1" id="KW-0812">Transmembrane</keyword>
<name>X0KUH8_FUSOX</name>
<protein>
    <submittedName>
        <fullName evidence="2">Uncharacterized protein</fullName>
    </submittedName>
</protein>
<organism evidence="2">
    <name type="scientific">Fusarium oxysporum f. sp. vasinfectum 25433</name>
    <dbReference type="NCBI Taxonomy" id="1089449"/>
    <lineage>
        <taxon>Eukaryota</taxon>
        <taxon>Fungi</taxon>
        <taxon>Dikarya</taxon>
        <taxon>Ascomycota</taxon>
        <taxon>Pezizomycotina</taxon>
        <taxon>Sordariomycetes</taxon>
        <taxon>Hypocreomycetidae</taxon>
        <taxon>Hypocreales</taxon>
        <taxon>Nectriaceae</taxon>
        <taxon>Fusarium</taxon>
        <taxon>Fusarium oxysporum species complex</taxon>
    </lineage>
</organism>
<keyword evidence="1" id="KW-0472">Membrane</keyword>
<reference evidence="2" key="1">
    <citation type="submission" date="2011-11" db="EMBL/GenBank/DDBJ databases">
        <title>The Genome Sequence of Fusarium oxysporum Cotton.</title>
        <authorList>
            <consortium name="The Broad Institute Genome Sequencing Platform"/>
            <person name="Ma L.-J."/>
            <person name="Gale L.R."/>
            <person name="Schwartz D.C."/>
            <person name="Zhou S."/>
            <person name="Corby-Kistler H."/>
            <person name="Young S.K."/>
            <person name="Zeng Q."/>
            <person name="Gargeya S."/>
            <person name="Fitzgerald M."/>
            <person name="Haas B."/>
            <person name="Abouelleil A."/>
            <person name="Alvarado L."/>
            <person name="Arachchi H.M."/>
            <person name="Berlin A."/>
            <person name="Brown A."/>
            <person name="Chapman S.B."/>
            <person name="Chen Z."/>
            <person name="Dunbar C."/>
            <person name="Freedman E."/>
            <person name="Gearin G."/>
            <person name="Goldberg J."/>
            <person name="Griggs A."/>
            <person name="Gujja S."/>
            <person name="Heiman D."/>
            <person name="Howarth C."/>
            <person name="Larson L."/>
            <person name="Lui A."/>
            <person name="MacDonald P.J.P."/>
            <person name="Montmayeur A."/>
            <person name="Murphy C."/>
            <person name="Neiman D."/>
            <person name="Pearson M."/>
            <person name="Priest M."/>
            <person name="Roberts A."/>
            <person name="Saif S."/>
            <person name="Shea T."/>
            <person name="Shenoy N."/>
            <person name="Sisk P."/>
            <person name="Stolte C."/>
            <person name="Sykes S."/>
            <person name="Wortman J."/>
            <person name="Nusbaum C."/>
            <person name="Birren B."/>
        </authorList>
    </citation>
    <scope>NUCLEOTIDE SEQUENCE [LARGE SCALE GENOMIC DNA]</scope>
    <source>
        <strain evidence="2">25433</strain>
    </source>
</reference>
<gene>
    <name evidence="2" type="ORF">FOTG_19193</name>
</gene>
<feature type="transmembrane region" description="Helical" evidence="1">
    <location>
        <begin position="21"/>
        <end position="40"/>
    </location>
</feature>